<dbReference type="EMBL" id="LXQA010336733">
    <property type="protein sequence ID" value="MCI44898.1"/>
    <property type="molecule type" value="Genomic_DNA"/>
</dbReference>
<sequence length="54" mass="5900">SRNDDASKSPVASQIPKVPSKGDPSQKVEDLSSSLLVKTELEQLVSKKLLDYEN</sequence>
<organism evidence="2 3">
    <name type="scientific">Trifolium medium</name>
    <dbReference type="NCBI Taxonomy" id="97028"/>
    <lineage>
        <taxon>Eukaryota</taxon>
        <taxon>Viridiplantae</taxon>
        <taxon>Streptophyta</taxon>
        <taxon>Embryophyta</taxon>
        <taxon>Tracheophyta</taxon>
        <taxon>Spermatophyta</taxon>
        <taxon>Magnoliopsida</taxon>
        <taxon>eudicotyledons</taxon>
        <taxon>Gunneridae</taxon>
        <taxon>Pentapetalae</taxon>
        <taxon>rosids</taxon>
        <taxon>fabids</taxon>
        <taxon>Fabales</taxon>
        <taxon>Fabaceae</taxon>
        <taxon>Papilionoideae</taxon>
        <taxon>50 kb inversion clade</taxon>
        <taxon>NPAAA clade</taxon>
        <taxon>Hologalegina</taxon>
        <taxon>IRL clade</taxon>
        <taxon>Trifolieae</taxon>
        <taxon>Trifolium</taxon>
    </lineage>
</organism>
<evidence type="ECO:0000313" key="2">
    <source>
        <dbReference type="EMBL" id="MCI44898.1"/>
    </source>
</evidence>
<proteinExistence type="predicted"/>
<comment type="caution">
    <text evidence="2">The sequence shown here is derived from an EMBL/GenBank/DDBJ whole genome shotgun (WGS) entry which is preliminary data.</text>
</comment>
<feature type="non-terminal residue" evidence="2">
    <location>
        <position position="1"/>
    </location>
</feature>
<accession>A0A392S7U3</accession>
<evidence type="ECO:0000256" key="1">
    <source>
        <dbReference type="SAM" id="MobiDB-lite"/>
    </source>
</evidence>
<reference evidence="2 3" key="1">
    <citation type="journal article" date="2018" name="Front. Plant Sci.">
        <title>Red Clover (Trifolium pratense) and Zigzag Clover (T. medium) - A Picture of Genomic Similarities and Differences.</title>
        <authorList>
            <person name="Dluhosova J."/>
            <person name="Istvanek J."/>
            <person name="Nedelnik J."/>
            <person name="Repkova J."/>
        </authorList>
    </citation>
    <scope>NUCLEOTIDE SEQUENCE [LARGE SCALE GENOMIC DNA]</scope>
    <source>
        <strain evidence="3">cv. 10/8</strain>
        <tissue evidence="2">Leaf</tissue>
    </source>
</reference>
<name>A0A392S7U3_9FABA</name>
<dbReference type="AlphaFoldDB" id="A0A392S7U3"/>
<feature type="region of interest" description="Disordered" evidence="1">
    <location>
        <begin position="1"/>
        <end position="29"/>
    </location>
</feature>
<evidence type="ECO:0000313" key="3">
    <source>
        <dbReference type="Proteomes" id="UP000265520"/>
    </source>
</evidence>
<protein>
    <submittedName>
        <fullName evidence="2">CC-NBS-LRR resistance protein</fullName>
    </submittedName>
</protein>
<feature type="non-terminal residue" evidence="2">
    <location>
        <position position="54"/>
    </location>
</feature>
<dbReference type="Proteomes" id="UP000265520">
    <property type="component" value="Unassembled WGS sequence"/>
</dbReference>
<keyword evidence="3" id="KW-1185">Reference proteome</keyword>